<dbReference type="AlphaFoldDB" id="A0A1Y1YVS3"/>
<feature type="region of interest" description="Disordered" evidence="1">
    <location>
        <begin position="277"/>
        <end position="296"/>
    </location>
</feature>
<evidence type="ECO:0000313" key="3">
    <source>
        <dbReference type="Proteomes" id="UP000193144"/>
    </source>
</evidence>
<keyword evidence="3" id="KW-1185">Reference proteome</keyword>
<evidence type="ECO:0000313" key="2">
    <source>
        <dbReference type="EMBL" id="ORY02130.1"/>
    </source>
</evidence>
<organism evidence="2 3">
    <name type="scientific">Clohesyomyces aquaticus</name>
    <dbReference type="NCBI Taxonomy" id="1231657"/>
    <lineage>
        <taxon>Eukaryota</taxon>
        <taxon>Fungi</taxon>
        <taxon>Dikarya</taxon>
        <taxon>Ascomycota</taxon>
        <taxon>Pezizomycotina</taxon>
        <taxon>Dothideomycetes</taxon>
        <taxon>Pleosporomycetidae</taxon>
        <taxon>Pleosporales</taxon>
        <taxon>Lindgomycetaceae</taxon>
        <taxon>Clohesyomyces</taxon>
    </lineage>
</organism>
<evidence type="ECO:0000256" key="1">
    <source>
        <dbReference type="SAM" id="MobiDB-lite"/>
    </source>
</evidence>
<accession>A0A1Y1YVS3</accession>
<gene>
    <name evidence="2" type="ORF">BCR34DRAFT_667768</name>
</gene>
<dbReference type="STRING" id="1231657.A0A1Y1YVS3"/>
<comment type="caution">
    <text evidence="2">The sequence shown here is derived from an EMBL/GenBank/DDBJ whole genome shotgun (WGS) entry which is preliminary data.</text>
</comment>
<dbReference type="Gene3D" id="1.25.40.10">
    <property type="entry name" value="Tetratricopeptide repeat domain"/>
    <property type="match status" value="1"/>
</dbReference>
<dbReference type="OrthoDB" id="3788792at2759"/>
<sequence>MSCLCSKLREKSYNEITADEIDLLTRTLREAPQLFSIITDLEPPNKRKRSQNPPNSSSDAALDLVSSYPDKTFQELLANHGEQWLSNPISFLKHWDVQHSDIVVKIYSSINRIEKSDGMTKLLKRVYCYALTELHEKGTKVDDMVSRILNTTMFRAMSKDKITEEIYGIFKVGSKWEQIVRFCGKLCEEDPKKVSAVIWLLGKGYAWERASAKACEQAITKIGPQSALFVEARKYSSSVNTILSHLKKETSFLPSGSHVSPQYPLPLVIQERPLLPTPQSQEHTSSPPSSAHSQNSVIAERLQPTCASRVPPLFPACSDISYGAPVLRISHADMSQSEATPHISPIPPLFHAMGGRIPKILFDRATCPQRRMNEYGKFFDVKPCHTGLHQDIVNLLDPNTLKRSIEHLISLSIITVEDSAYVCEDESSRISFEESKGHWVHQAFRLCCYVFPRSPIVDSSFSSTGKGLLGVLRHLLRLYMETGLEPPHCKDTVETLLAASKLEGLNVKEHLLTMAAKSESSPEQTYLRAEIVCEWSVVYRFKGRVRDSERVIQEFLQRQSLNIWNLPLERLRISEAYNQIYHFNFCGAREALQWNLSSRELSEGETYLLCDQLCCNGRILRGEGRFDEAKKCFKGCLKTVGLPESKRLLITSHLSDLCCELEYVQQSKPSQTTVQTVYLKEGREILQPEIDRIRGSNRHSKGLRRLLLSLIEIEIRQNHLNEAEKLTKEILDMYNRLTEPGIDDKVGHVRALIAWARISPPCEAEERWMAALHQNKTYNPSEDEVFTCGVIYLFISSARLQLGMVEESRVSFNQAIEVISRKKPQFLIPGIGTYLFNSVTSDLWSRAGWSLPKIAS</sequence>
<name>A0A1Y1YVS3_9PLEO</name>
<dbReference type="Proteomes" id="UP000193144">
    <property type="component" value="Unassembled WGS sequence"/>
</dbReference>
<protein>
    <submittedName>
        <fullName evidence="2">Uncharacterized protein</fullName>
    </submittedName>
</protein>
<dbReference type="InterPro" id="IPR011990">
    <property type="entry name" value="TPR-like_helical_dom_sf"/>
</dbReference>
<proteinExistence type="predicted"/>
<dbReference type="EMBL" id="MCFA01000161">
    <property type="protein sequence ID" value="ORY02130.1"/>
    <property type="molecule type" value="Genomic_DNA"/>
</dbReference>
<reference evidence="2 3" key="1">
    <citation type="submission" date="2016-07" db="EMBL/GenBank/DDBJ databases">
        <title>Pervasive Adenine N6-methylation of Active Genes in Fungi.</title>
        <authorList>
            <consortium name="DOE Joint Genome Institute"/>
            <person name="Mondo S.J."/>
            <person name="Dannebaum R.O."/>
            <person name="Kuo R.C."/>
            <person name="Labutti K."/>
            <person name="Haridas S."/>
            <person name="Kuo A."/>
            <person name="Salamov A."/>
            <person name="Ahrendt S.R."/>
            <person name="Lipzen A."/>
            <person name="Sullivan W."/>
            <person name="Andreopoulos W.B."/>
            <person name="Clum A."/>
            <person name="Lindquist E."/>
            <person name="Daum C."/>
            <person name="Ramamoorthy G.K."/>
            <person name="Gryganskyi A."/>
            <person name="Culley D."/>
            <person name="Magnuson J.K."/>
            <person name="James T.Y."/>
            <person name="O'Malley M.A."/>
            <person name="Stajich J.E."/>
            <person name="Spatafora J.W."/>
            <person name="Visel A."/>
            <person name="Grigoriev I.V."/>
        </authorList>
    </citation>
    <scope>NUCLEOTIDE SEQUENCE [LARGE SCALE GENOMIC DNA]</scope>
    <source>
        <strain evidence="2 3">CBS 115471</strain>
    </source>
</reference>
<feature type="region of interest" description="Disordered" evidence="1">
    <location>
        <begin position="42"/>
        <end position="61"/>
    </location>
</feature>